<dbReference type="PROSITE" id="PS51257">
    <property type="entry name" value="PROKAR_LIPOPROTEIN"/>
    <property type="match status" value="1"/>
</dbReference>
<gene>
    <name evidence="1" type="ORF">ICL07_15345</name>
</gene>
<comment type="caution">
    <text evidence="1">The sequence shown here is derived from an EMBL/GenBank/DDBJ whole genome shotgun (WGS) entry which is preliminary data.</text>
</comment>
<evidence type="ECO:0008006" key="3">
    <source>
        <dbReference type="Google" id="ProtNLM"/>
    </source>
</evidence>
<dbReference type="SUPFAM" id="SSF52833">
    <property type="entry name" value="Thioredoxin-like"/>
    <property type="match status" value="1"/>
</dbReference>
<reference evidence="1 2" key="1">
    <citation type="submission" date="2020-09" db="EMBL/GenBank/DDBJ databases">
        <title>Genome sequences of type strains of Chitinophaga qingshengii and Chitinophaga varians.</title>
        <authorList>
            <person name="Kittiwongwattana C."/>
        </authorList>
    </citation>
    <scope>NUCLEOTIDE SEQUENCE [LARGE SCALE GENOMIC DNA]</scope>
    <source>
        <strain evidence="1 2">JCM 30026</strain>
    </source>
</reference>
<sequence length="172" mass="19789">MGNRNIYKFKVLLAFCLLWLLACRNGNRWSDRNLIDSVPSMNILLLDSASVLNTRSEIMSGNVVYVFFDPYCQFCQKEVGGILDGIAKFHDTKFCFLTISSLQDAREFYKTNEISRFPNVYVGIDTSGTYLKYFNVKTVPHTSIYRNYVVREIFSRPVVVDSILVAVKNLPR</sequence>
<evidence type="ECO:0000313" key="1">
    <source>
        <dbReference type="EMBL" id="MBC9931761.1"/>
    </source>
</evidence>
<dbReference type="RefSeq" id="WP_188088915.1">
    <property type="nucleotide sequence ID" value="NZ_JACVFC010000002.1"/>
</dbReference>
<protein>
    <recommendedName>
        <fullName evidence="3">Redoxin domain-containing protein</fullName>
    </recommendedName>
</protein>
<keyword evidence="2" id="KW-1185">Reference proteome</keyword>
<proteinExistence type="predicted"/>
<name>A0ABR7TMP8_9BACT</name>
<dbReference type="InterPro" id="IPR036249">
    <property type="entry name" value="Thioredoxin-like_sf"/>
</dbReference>
<dbReference type="EMBL" id="JACVFC010000002">
    <property type="protein sequence ID" value="MBC9931761.1"/>
    <property type="molecule type" value="Genomic_DNA"/>
</dbReference>
<dbReference type="Gene3D" id="3.40.30.10">
    <property type="entry name" value="Glutaredoxin"/>
    <property type="match status" value="1"/>
</dbReference>
<dbReference type="Proteomes" id="UP000659124">
    <property type="component" value="Unassembled WGS sequence"/>
</dbReference>
<accession>A0ABR7TMP8</accession>
<evidence type="ECO:0000313" key="2">
    <source>
        <dbReference type="Proteomes" id="UP000659124"/>
    </source>
</evidence>
<organism evidence="1 2">
    <name type="scientific">Chitinophaga qingshengii</name>
    <dbReference type="NCBI Taxonomy" id="1569794"/>
    <lineage>
        <taxon>Bacteria</taxon>
        <taxon>Pseudomonadati</taxon>
        <taxon>Bacteroidota</taxon>
        <taxon>Chitinophagia</taxon>
        <taxon>Chitinophagales</taxon>
        <taxon>Chitinophagaceae</taxon>
        <taxon>Chitinophaga</taxon>
    </lineage>
</organism>